<accession>A0A317WNL3</accession>
<dbReference type="GeneID" id="37060798"/>
<keyword evidence="3" id="KW-1185">Reference proteome</keyword>
<comment type="caution">
    <text evidence="2">The sequence shown here is derived from an EMBL/GenBank/DDBJ whole genome shotgun (WGS) entry which is preliminary data.</text>
</comment>
<feature type="compositionally biased region" description="Pro residues" evidence="1">
    <location>
        <begin position="128"/>
        <end position="142"/>
    </location>
</feature>
<feature type="region of interest" description="Disordered" evidence="1">
    <location>
        <begin position="63"/>
        <end position="86"/>
    </location>
</feature>
<dbReference type="AlphaFoldDB" id="A0A317WNL3"/>
<name>A0A317WNL3_9EURO</name>
<reference evidence="2 3" key="1">
    <citation type="submission" date="2016-12" db="EMBL/GenBank/DDBJ databases">
        <title>The genomes of Aspergillus section Nigri reveals drivers in fungal speciation.</title>
        <authorList>
            <consortium name="DOE Joint Genome Institute"/>
            <person name="Vesth T.C."/>
            <person name="Nybo J."/>
            <person name="Theobald S."/>
            <person name="Brandl J."/>
            <person name="Frisvad J.C."/>
            <person name="Nielsen K.F."/>
            <person name="Lyhne E.K."/>
            <person name="Kogle M.E."/>
            <person name="Kuo A."/>
            <person name="Riley R."/>
            <person name="Clum A."/>
            <person name="Nolan M."/>
            <person name="Lipzen A."/>
            <person name="Salamov A."/>
            <person name="Henrissat B."/>
            <person name="Wiebenga A."/>
            <person name="De Vries R.P."/>
            <person name="Grigoriev I.V."/>
            <person name="Mortensen U.H."/>
            <person name="Andersen M.R."/>
            <person name="Baker S.E."/>
        </authorList>
    </citation>
    <scope>NUCLEOTIDE SEQUENCE [LARGE SCALE GENOMIC DNA]</scope>
    <source>
        <strain evidence="2 3">CBS 117.55</strain>
    </source>
</reference>
<dbReference type="RefSeq" id="XP_025401468.1">
    <property type="nucleotide sequence ID" value="XM_025538561.1"/>
</dbReference>
<feature type="compositionally biased region" description="Polar residues" evidence="1">
    <location>
        <begin position="1"/>
        <end position="11"/>
    </location>
</feature>
<gene>
    <name evidence="2" type="ORF">BO70DRAFT_197171</name>
</gene>
<evidence type="ECO:0000313" key="2">
    <source>
        <dbReference type="EMBL" id="PWY87585.1"/>
    </source>
</evidence>
<evidence type="ECO:0000256" key="1">
    <source>
        <dbReference type="SAM" id="MobiDB-lite"/>
    </source>
</evidence>
<dbReference type="Proteomes" id="UP000247233">
    <property type="component" value="Unassembled WGS sequence"/>
</dbReference>
<feature type="region of interest" description="Disordered" evidence="1">
    <location>
        <begin position="1"/>
        <end position="46"/>
    </location>
</feature>
<feature type="region of interest" description="Disordered" evidence="1">
    <location>
        <begin position="122"/>
        <end position="161"/>
    </location>
</feature>
<organism evidence="2 3">
    <name type="scientific">Aspergillus heteromorphus CBS 117.55</name>
    <dbReference type="NCBI Taxonomy" id="1448321"/>
    <lineage>
        <taxon>Eukaryota</taxon>
        <taxon>Fungi</taxon>
        <taxon>Dikarya</taxon>
        <taxon>Ascomycota</taxon>
        <taxon>Pezizomycotina</taxon>
        <taxon>Eurotiomycetes</taxon>
        <taxon>Eurotiomycetidae</taxon>
        <taxon>Eurotiales</taxon>
        <taxon>Aspergillaceae</taxon>
        <taxon>Aspergillus</taxon>
        <taxon>Aspergillus subgen. Circumdati</taxon>
    </lineage>
</organism>
<proteinExistence type="predicted"/>
<dbReference type="EMBL" id="MSFL01000006">
    <property type="protein sequence ID" value="PWY87585.1"/>
    <property type="molecule type" value="Genomic_DNA"/>
</dbReference>
<evidence type="ECO:0000313" key="3">
    <source>
        <dbReference type="Proteomes" id="UP000247233"/>
    </source>
</evidence>
<sequence>MQRTHSSLQSETPPPHLYRTTPHLPDHPIYTTNNSPASRPKDINPEYIHRPSLQSLHSLAETTHNSGNRIPESPYSSQHSPTMQPSASLTNQYIYLSSSLIQPTTQHNPLTLATNRSDLVSTFQRQSPPDPTRPNCPSPLTPDPTNQIARQPSYLVSSSTTTTTTTTITNYLTSYLNIYSAVTHHR</sequence>
<dbReference type="VEuPathDB" id="FungiDB:BO70DRAFT_197171"/>
<protein>
    <submittedName>
        <fullName evidence="2">Uncharacterized protein</fullName>
    </submittedName>
</protein>